<dbReference type="EC" id="1.1.1.100" evidence="12"/>
<feature type="binding site" evidence="11">
    <location>
        <begin position="12"/>
        <end position="15"/>
    </location>
    <ligand>
        <name>NADP(+)</name>
        <dbReference type="ChEBI" id="CHEBI:58349"/>
    </ligand>
</feature>
<comment type="pathway">
    <text evidence="2 12">Lipid metabolism; fatty acid biosynthesis.</text>
</comment>
<evidence type="ECO:0000256" key="4">
    <source>
        <dbReference type="ARBA" id="ARBA00022516"/>
    </source>
</evidence>
<feature type="binding site" evidence="11">
    <location>
        <begin position="151"/>
        <end position="155"/>
    </location>
    <ligand>
        <name>NADP(+)</name>
        <dbReference type="ChEBI" id="CHEBI:58349"/>
    </ligand>
</feature>
<dbReference type="InterPro" id="IPR020904">
    <property type="entry name" value="Sc_DH/Rdtase_CS"/>
</dbReference>
<dbReference type="NCBIfam" id="NF009464">
    <property type="entry name" value="PRK12824.1"/>
    <property type="match status" value="1"/>
</dbReference>
<evidence type="ECO:0000256" key="6">
    <source>
        <dbReference type="ARBA" id="ARBA00022857"/>
    </source>
</evidence>
<dbReference type="CDD" id="cd05333">
    <property type="entry name" value="BKR_SDR_c"/>
    <property type="match status" value="1"/>
</dbReference>
<evidence type="ECO:0000256" key="1">
    <source>
        <dbReference type="ARBA" id="ARBA00002607"/>
    </source>
</evidence>
<dbReference type="PRINTS" id="PR00081">
    <property type="entry name" value="GDHRDH"/>
</dbReference>
<dbReference type="PRINTS" id="PR00080">
    <property type="entry name" value="SDRFAMILY"/>
</dbReference>
<feature type="active site" description="Proton acceptor" evidence="10">
    <location>
        <position position="151"/>
    </location>
</feature>
<sequence length="244" mass="26251">MFFKNKVALITGASRGIGLAIAKTLSLHQVNIIGTSTNEQGVSVINSYLRNRGKGLILNVNDPESIYNVLEKVNSEFGAIDILINNAGITRDNLLIKMNDNDWEDVININLNSVFKLSKAVIPSMLKKRMGRIITISSIVGICGNIGQTNYAAAKAGLIGFSKSLAIEIASRGITVNIVSPGFIETDMTQALNKAQHSSILAKIPMKRLGQSQEVANVVVFLASKEASYITGEIINVNGGMYVI</sequence>
<evidence type="ECO:0000256" key="11">
    <source>
        <dbReference type="PIRSR" id="PIRSR611284-2"/>
    </source>
</evidence>
<protein>
    <recommendedName>
        <fullName evidence="12">3-oxoacyl-[acyl-carrier-protein] reductase</fullName>
        <ecNumber evidence="12">1.1.1.100</ecNumber>
    </recommendedName>
</protein>
<dbReference type="Proteomes" id="UP000296153">
    <property type="component" value="Unassembled WGS sequence"/>
</dbReference>
<dbReference type="AlphaFoldDB" id="A0A2P5T0I1"/>
<keyword evidence="5 12" id="KW-0276">Fatty acid metabolism</keyword>
<dbReference type="NCBIfam" id="NF009466">
    <property type="entry name" value="PRK12826.1-2"/>
    <property type="match status" value="1"/>
</dbReference>
<comment type="catalytic activity">
    <reaction evidence="12">
        <text>a (3R)-hydroxyacyl-[ACP] + NADP(+) = a 3-oxoacyl-[ACP] + NADPH + H(+)</text>
        <dbReference type="Rhea" id="RHEA:17397"/>
        <dbReference type="Rhea" id="RHEA-COMP:9916"/>
        <dbReference type="Rhea" id="RHEA-COMP:9945"/>
        <dbReference type="ChEBI" id="CHEBI:15378"/>
        <dbReference type="ChEBI" id="CHEBI:57783"/>
        <dbReference type="ChEBI" id="CHEBI:58349"/>
        <dbReference type="ChEBI" id="CHEBI:78776"/>
        <dbReference type="ChEBI" id="CHEBI:78827"/>
        <dbReference type="EC" id="1.1.1.100"/>
    </reaction>
</comment>
<comment type="caution">
    <text evidence="14">The sequence shown here is derived from an EMBL/GenBank/DDBJ whole genome shotgun (WGS) entry which is preliminary data.</text>
</comment>
<evidence type="ECO:0000256" key="3">
    <source>
        <dbReference type="ARBA" id="ARBA00006484"/>
    </source>
</evidence>
<dbReference type="InterPro" id="IPR050259">
    <property type="entry name" value="SDR"/>
</dbReference>
<dbReference type="GO" id="GO:0051287">
    <property type="term" value="F:NAD binding"/>
    <property type="evidence" value="ECO:0007669"/>
    <property type="project" value="UniProtKB-UniRule"/>
</dbReference>
<accession>A0A2P5T0I1</accession>
<dbReference type="NCBIfam" id="TIGR01830">
    <property type="entry name" value="3oxo_ACP_reduc"/>
    <property type="match status" value="1"/>
</dbReference>
<evidence type="ECO:0000313" key="14">
    <source>
        <dbReference type="EMBL" id="PPI88104.1"/>
    </source>
</evidence>
<evidence type="ECO:0000256" key="2">
    <source>
        <dbReference type="ARBA" id="ARBA00005194"/>
    </source>
</evidence>
<dbReference type="GO" id="GO:0004316">
    <property type="term" value="F:3-oxoacyl-[acyl-carrier-protein] reductase (NADPH) activity"/>
    <property type="evidence" value="ECO:0007669"/>
    <property type="project" value="UniProtKB-UniRule"/>
</dbReference>
<dbReference type="InterPro" id="IPR057326">
    <property type="entry name" value="KR_dom"/>
</dbReference>
<dbReference type="SMART" id="SM00822">
    <property type="entry name" value="PKS_KR"/>
    <property type="match status" value="1"/>
</dbReference>
<comment type="function">
    <text evidence="1 12">Catalyzes the NADPH-dependent reduction of beta-ketoacyl-ACP substrates to beta-hydroxyacyl-ACP products, the first reductive step in the elongation cycle of fatty acid biosynthesis.</text>
</comment>
<dbReference type="PANTHER" id="PTHR42879">
    <property type="entry name" value="3-OXOACYL-(ACYL-CARRIER-PROTEIN) REDUCTASE"/>
    <property type="match status" value="1"/>
</dbReference>
<feature type="binding site" evidence="11">
    <location>
        <begin position="59"/>
        <end position="60"/>
    </location>
    <ligand>
        <name>NADP(+)</name>
        <dbReference type="ChEBI" id="CHEBI:58349"/>
    </ligand>
</feature>
<evidence type="ECO:0000256" key="9">
    <source>
        <dbReference type="ARBA" id="ARBA00023160"/>
    </source>
</evidence>
<keyword evidence="4 12" id="KW-0444">Lipid biosynthesis</keyword>
<dbReference type="FunFam" id="3.40.50.720:FF:000037">
    <property type="entry name" value="3-oxoacyl-[acyl-carrier-protein] reductase FabG"/>
    <property type="match status" value="1"/>
</dbReference>
<dbReference type="OrthoDB" id="9804774at2"/>
<dbReference type="EMBL" id="PDKT01000001">
    <property type="protein sequence ID" value="PPI88104.1"/>
    <property type="molecule type" value="Genomic_DNA"/>
</dbReference>
<feature type="binding site" evidence="11">
    <location>
        <position position="184"/>
    </location>
    <ligand>
        <name>NADP(+)</name>
        <dbReference type="ChEBI" id="CHEBI:58349"/>
    </ligand>
</feature>
<dbReference type="PROSITE" id="PS00061">
    <property type="entry name" value="ADH_SHORT"/>
    <property type="match status" value="1"/>
</dbReference>
<keyword evidence="7 12" id="KW-0560">Oxidoreductase</keyword>
<dbReference type="RefSeq" id="WP_136130714.1">
    <property type="nucleotide sequence ID" value="NZ_PDKT01000001.1"/>
</dbReference>
<dbReference type="Gene3D" id="3.40.50.720">
    <property type="entry name" value="NAD(P)-binding Rossmann-like Domain"/>
    <property type="match status" value="1"/>
</dbReference>
<dbReference type="UniPathway" id="UPA00094"/>
<dbReference type="NCBIfam" id="NF004197">
    <property type="entry name" value="PRK05653.1-1"/>
    <property type="match status" value="1"/>
</dbReference>
<feature type="binding site" evidence="11">
    <location>
        <position position="86"/>
    </location>
    <ligand>
        <name>NADP(+)</name>
        <dbReference type="ChEBI" id="CHEBI:58349"/>
    </ligand>
</feature>
<dbReference type="InterPro" id="IPR036291">
    <property type="entry name" value="NAD(P)-bd_dom_sf"/>
</dbReference>
<comment type="similarity">
    <text evidence="3 12">Belongs to the short-chain dehydrogenases/reductases (SDR) family.</text>
</comment>
<evidence type="ECO:0000256" key="12">
    <source>
        <dbReference type="RuleBase" id="RU366074"/>
    </source>
</evidence>
<evidence type="ECO:0000256" key="8">
    <source>
        <dbReference type="ARBA" id="ARBA00023098"/>
    </source>
</evidence>
<dbReference type="InterPro" id="IPR011284">
    <property type="entry name" value="3oxo_ACP_reduc"/>
</dbReference>
<feature type="binding site" evidence="11">
    <location>
        <position position="37"/>
    </location>
    <ligand>
        <name>NADP(+)</name>
        <dbReference type="ChEBI" id="CHEBI:58349"/>
    </ligand>
</feature>
<evidence type="ECO:0000313" key="15">
    <source>
        <dbReference type="Proteomes" id="UP000296153"/>
    </source>
</evidence>
<reference evidence="14 15" key="1">
    <citation type="journal article" date="2018" name="Genome Biol. Evol.">
        <title>Cladogenesis and Genomic Streamlining in Extracellular Endosymbionts of Tropical Stink Bugs.</title>
        <authorList>
            <person name="Otero-Bravo A."/>
            <person name="Goffredi S."/>
            <person name="Sabree Z.L."/>
        </authorList>
    </citation>
    <scope>NUCLEOTIDE SEQUENCE [LARGE SCALE GENOMIC DNA]</scope>
    <source>
        <strain evidence="14 15">SoEE</strain>
    </source>
</reference>
<feature type="domain" description="Ketoreductase" evidence="13">
    <location>
        <begin position="6"/>
        <end position="187"/>
    </location>
</feature>
<evidence type="ECO:0000256" key="5">
    <source>
        <dbReference type="ARBA" id="ARBA00022832"/>
    </source>
</evidence>
<dbReference type="Pfam" id="PF13561">
    <property type="entry name" value="adh_short_C2"/>
    <property type="match status" value="1"/>
</dbReference>
<evidence type="ECO:0000256" key="10">
    <source>
        <dbReference type="PIRSR" id="PIRSR611284-1"/>
    </source>
</evidence>
<evidence type="ECO:0000256" key="7">
    <source>
        <dbReference type="ARBA" id="ARBA00023002"/>
    </source>
</evidence>
<name>A0A2P5T0I1_9GAMM</name>
<proteinExistence type="inferred from homology"/>
<organism evidence="14 15">
    <name type="scientific">Candidatus Pantoea edessiphila</name>
    <dbReference type="NCBI Taxonomy" id="2044610"/>
    <lineage>
        <taxon>Bacteria</taxon>
        <taxon>Pseudomonadati</taxon>
        <taxon>Pseudomonadota</taxon>
        <taxon>Gammaproteobacteria</taxon>
        <taxon>Enterobacterales</taxon>
        <taxon>Erwiniaceae</taxon>
        <taxon>Pantoea</taxon>
    </lineage>
</organism>
<keyword evidence="6 11" id="KW-0521">NADP</keyword>
<gene>
    <name evidence="14" type="primary">fabG</name>
    <name evidence="14" type="ORF">CRV12_00490</name>
</gene>
<dbReference type="InterPro" id="IPR002347">
    <property type="entry name" value="SDR_fam"/>
</dbReference>
<evidence type="ECO:0000259" key="13">
    <source>
        <dbReference type="SMART" id="SM00822"/>
    </source>
</evidence>
<keyword evidence="9 12" id="KW-0275">Fatty acid biosynthesis</keyword>
<dbReference type="GO" id="GO:0030497">
    <property type="term" value="P:fatty acid elongation"/>
    <property type="evidence" value="ECO:0007669"/>
    <property type="project" value="UniProtKB-ARBA"/>
</dbReference>
<keyword evidence="8 12" id="KW-0443">Lipid metabolism</keyword>
<dbReference type="SUPFAM" id="SSF51735">
    <property type="entry name" value="NAD(P)-binding Rossmann-fold domains"/>
    <property type="match status" value="1"/>
</dbReference>
<dbReference type="PANTHER" id="PTHR42879:SF2">
    <property type="entry name" value="3-OXOACYL-[ACYL-CARRIER-PROTEIN] REDUCTASE FABG"/>
    <property type="match status" value="1"/>
</dbReference>
<comment type="subunit">
    <text evidence="12">Homotetramer.</text>
</comment>